<gene>
    <name evidence="3" type="ORF">GYA37_01475</name>
</gene>
<keyword evidence="3" id="KW-0808">Transferase</keyword>
<protein>
    <submittedName>
        <fullName evidence="3">Glycosyltransferase family 4 protein</fullName>
    </submittedName>
</protein>
<evidence type="ECO:0000259" key="1">
    <source>
        <dbReference type="Pfam" id="PF00534"/>
    </source>
</evidence>
<feature type="domain" description="Glycosyltransferase subfamily 4-like N-terminal" evidence="2">
    <location>
        <begin position="13"/>
        <end position="197"/>
    </location>
</feature>
<dbReference type="GO" id="GO:0016757">
    <property type="term" value="F:glycosyltransferase activity"/>
    <property type="evidence" value="ECO:0007669"/>
    <property type="project" value="InterPro"/>
</dbReference>
<dbReference type="InterPro" id="IPR050194">
    <property type="entry name" value="Glycosyltransferase_grp1"/>
</dbReference>
<organism evidence="3 4">
    <name type="scientific">candidate division WWE3 bacterium</name>
    <dbReference type="NCBI Taxonomy" id="2053526"/>
    <lineage>
        <taxon>Bacteria</taxon>
        <taxon>Katanobacteria</taxon>
    </lineage>
</organism>
<evidence type="ECO:0000259" key="2">
    <source>
        <dbReference type="Pfam" id="PF13439"/>
    </source>
</evidence>
<dbReference type="Gene3D" id="3.40.50.2000">
    <property type="entry name" value="Glycogen Phosphorylase B"/>
    <property type="match status" value="2"/>
</dbReference>
<dbReference type="AlphaFoldDB" id="A0A7X9E6P4"/>
<dbReference type="PANTHER" id="PTHR45947">
    <property type="entry name" value="SULFOQUINOVOSYL TRANSFERASE SQD2"/>
    <property type="match status" value="1"/>
</dbReference>
<dbReference type="Proteomes" id="UP000590542">
    <property type="component" value="Unassembled WGS sequence"/>
</dbReference>
<dbReference type="PANTHER" id="PTHR45947:SF3">
    <property type="entry name" value="SULFOQUINOVOSYL TRANSFERASE SQD2"/>
    <property type="match status" value="1"/>
</dbReference>
<accession>A0A7X9E6P4</accession>
<comment type="caution">
    <text evidence="3">The sequence shown here is derived from an EMBL/GenBank/DDBJ whole genome shotgun (WGS) entry which is preliminary data.</text>
</comment>
<proteinExistence type="predicted"/>
<dbReference type="InterPro" id="IPR028098">
    <property type="entry name" value="Glyco_trans_4-like_N"/>
</dbReference>
<evidence type="ECO:0000313" key="3">
    <source>
        <dbReference type="EMBL" id="NMB91501.1"/>
    </source>
</evidence>
<dbReference type="Pfam" id="PF00534">
    <property type="entry name" value="Glycos_transf_1"/>
    <property type="match status" value="1"/>
</dbReference>
<reference evidence="3 4" key="1">
    <citation type="journal article" date="2020" name="Biotechnol. Biofuels">
        <title>New insights from the biogas microbiome by comprehensive genome-resolved metagenomics of nearly 1600 species originating from multiple anaerobic digesters.</title>
        <authorList>
            <person name="Campanaro S."/>
            <person name="Treu L."/>
            <person name="Rodriguez-R L.M."/>
            <person name="Kovalovszki A."/>
            <person name="Ziels R.M."/>
            <person name="Maus I."/>
            <person name="Zhu X."/>
            <person name="Kougias P.G."/>
            <person name="Basile A."/>
            <person name="Luo G."/>
            <person name="Schluter A."/>
            <person name="Konstantinidis K.T."/>
            <person name="Angelidaki I."/>
        </authorList>
    </citation>
    <scope>NUCLEOTIDE SEQUENCE [LARGE SCALE GENOMIC DNA]</scope>
    <source>
        <strain evidence="3">AS27yjCOA_202</strain>
    </source>
</reference>
<dbReference type="SUPFAM" id="SSF53756">
    <property type="entry name" value="UDP-Glycosyltransferase/glycogen phosphorylase"/>
    <property type="match status" value="1"/>
</dbReference>
<dbReference type="InterPro" id="IPR001296">
    <property type="entry name" value="Glyco_trans_1"/>
</dbReference>
<sequence>MKVAIVCDDLIQFGGAERIVEALSDMFPEAPIYTSVASKKWIKKFKEKGRVIITSFLQKFPLAVKINRYYSPFLLHVLAFESFDFSNFDLVISSSSRYAHFIITKPSTKHICYMHSPGRMIWESLDYFENENYGIFKPIKKFAKPFLKMPLLYLRVVDFTVSRKVDKFIANSVTTQRRIKKYYGRDSEIVNPFVDASEFYNLKDDIKSGNYFLVLTRLSPWKKVDIAVKACESFNLKLKIIGDGPDKRRLQKLCSSNNIEFLGYLSDKEKVNVLRRCKAVIITQKEDFGIVPLEAMLCGKPVIAYKSGGVLETVVEGVTGIFFEEQTPESLAKVLKEFNPSKYRSKDCIERALNFRKEVFSDRIMNIVLNNSSNLEN</sequence>
<name>A0A7X9E6P4_UNCKA</name>
<feature type="domain" description="Glycosyl transferase family 1" evidence="1">
    <location>
        <begin position="208"/>
        <end position="352"/>
    </location>
</feature>
<evidence type="ECO:0000313" key="4">
    <source>
        <dbReference type="Proteomes" id="UP000590542"/>
    </source>
</evidence>
<dbReference type="Pfam" id="PF13439">
    <property type="entry name" value="Glyco_transf_4"/>
    <property type="match status" value="1"/>
</dbReference>
<dbReference type="EMBL" id="JAAZNV010000006">
    <property type="protein sequence ID" value="NMB91501.1"/>
    <property type="molecule type" value="Genomic_DNA"/>
</dbReference>